<evidence type="ECO:0000313" key="3">
    <source>
        <dbReference type="Proteomes" id="UP000059074"/>
    </source>
</evidence>
<dbReference type="PANTHER" id="PTHR30050:SF2">
    <property type="entry name" value="CHROMOSOMAL REPLICATION INITIATOR PROTEIN DNAA"/>
    <property type="match status" value="1"/>
</dbReference>
<dbReference type="GO" id="GO:0005886">
    <property type="term" value="C:plasma membrane"/>
    <property type="evidence" value="ECO:0007669"/>
    <property type="project" value="TreeGrafter"/>
</dbReference>
<dbReference type="GO" id="GO:0005524">
    <property type="term" value="F:ATP binding"/>
    <property type="evidence" value="ECO:0007669"/>
    <property type="project" value="InterPro"/>
</dbReference>
<protein>
    <submittedName>
        <fullName evidence="2">DNA-binding protein</fullName>
    </submittedName>
</protein>
<accession>A0A120CTN8</accession>
<dbReference type="Proteomes" id="UP000059074">
    <property type="component" value="Unassembled WGS sequence"/>
</dbReference>
<dbReference type="PANTHER" id="PTHR30050">
    <property type="entry name" value="CHROMOSOMAL REPLICATION INITIATOR PROTEIN DNAA"/>
    <property type="match status" value="1"/>
</dbReference>
<proteinExistence type="predicted"/>
<evidence type="ECO:0000313" key="2">
    <source>
        <dbReference type="EMBL" id="KWT64963.1"/>
    </source>
</evidence>
<dbReference type="SMART" id="SM00760">
    <property type="entry name" value="Bac_DnaA_C"/>
    <property type="match status" value="1"/>
</dbReference>
<comment type="caution">
    <text evidence="2">The sequence shown here is derived from an EMBL/GenBank/DDBJ whole genome shotgun (WGS) entry which is preliminary data.</text>
</comment>
<dbReference type="STRING" id="121290.APY04_3051"/>
<gene>
    <name evidence="2" type="ORF">APY04_3051</name>
</gene>
<dbReference type="GO" id="GO:0006270">
    <property type="term" value="P:DNA replication initiation"/>
    <property type="evidence" value="ECO:0007669"/>
    <property type="project" value="InterPro"/>
</dbReference>
<name>A0A120CTN8_HYPSL</name>
<dbReference type="Pfam" id="PF08299">
    <property type="entry name" value="Bac_DnaA_C"/>
    <property type="match status" value="1"/>
</dbReference>
<dbReference type="GO" id="GO:0003688">
    <property type="term" value="F:DNA replication origin binding"/>
    <property type="evidence" value="ECO:0007669"/>
    <property type="project" value="TreeGrafter"/>
</dbReference>
<evidence type="ECO:0000259" key="1">
    <source>
        <dbReference type="SMART" id="SM00760"/>
    </source>
</evidence>
<reference evidence="2 3" key="1">
    <citation type="submission" date="2015-10" db="EMBL/GenBank/DDBJ databases">
        <title>Transcriptomic analysis of a linuron degrading triple-species bacterial consortium.</title>
        <authorList>
            <person name="Albers P."/>
        </authorList>
    </citation>
    <scope>NUCLEOTIDE SEQUENCE [LARGE SCALE GENOMIC DNA]</scope>
    <source>
        <strain evidence="2 3">WDL6</strain>
    </source>
</reference>
<keyword evidence="2" id="KW-0238">DNA-binding</keyword>
<dbReference type="InterPro" id="IPR013159">
    <property type="entry name" value="DnaA_C"/>
</dbReference>
<dbReference type="EMBL" id="LMTR01000083">
    <property type="protein sequence ID" value="KWT64963.1"/>
    <property type="molecule type" value="Genomic_DNA"/>
</dbReference>
<dbReference type="SUPFAM" id="SSF48295">
    <property type="entry name" value="TrpR-like"/>
    <property type="match status" value="1"/>
</dbReference>
<organism evidence="2 3">
    <name type="scientific">Hyphomicrobium sulfonivorans</name>
    <dbReference type="NCBI Taxonomy" id="121290"/>
    <lineage>
        <taxon>Bacteria</taxon>
        <taxon>Pseudomonadati</taxon>
        <taxon>Pseudomonadota</taxon>
        <taxon>Alphaproteobacteria</taxon>
        <taxon>Hyphomicrobiales</taxon>
        <taxon>Hyphomicrobiaceae</taxon>
        <taxon>Hyphomicrobium</taxon>
    </lineage>
</organism>
<dbReference type="CDD" id="cd06571">
    <property type="entry name" value="Bac_DnaA_C"/>
    <property type="match status" value="1"/>
</dbReference>
<dbReference type="Gene3D" id="1.10.1750.10">
    <property type="match status" value="1"/>
</dbReference>
<dbReference type="InterPro" id="IPR010921">
    <property type="entry name" value="Trp_repressor/repl_initiator"/>
</dbReference>
<dbReference type="AlphaFoldDB" id="A0A120CTN8"/>
<keyword evidence="3" id="KW-1185">Reference proteome</keyword>
<feature type="domain" description="Chromosomal replication initiator DnaA C-terminal" evidence="1">
    <location>
        <begin position="27"/>
        <end position="96"/>
    </location>
</feature>
<dbReference type="PATRIC" id="fig|121290.4.peg.2116"/>
<sequence length="133" mass="14359">MPLAFCVQAQGGAGACAQDASGQPDLRRYVIEHAVVQVFGVSESELRRASRGRANVALARQVAMYLAHVGCGLSLTEAGRIFERDRTTVAHACGVIEDRRDDPLFDRALDLLEWAMPALLDRHGNDAADAVRG</sequence>
<dbReference type="GO" id="GO:0006275">
    <property type="term" value="P:regulation of DNA replication"/>
    <property type="evidence" value="ECO:0007669"/>
    <property type="project" value="InterPro"/>
</dbReference>
<dbReference type="OrthoDB" id="8480222at2"/>